<sequence>MDVRFDSGSRRLVLIDIENVAGGLVCSEETAEHARGSIAQAVGTHPMDQVVVATCHKGYQHVAWCWPKARRLVRSGPDGADLELLDVLQEDVPDHFRHVVLVSGDGIFTDAVTELGSGGVRVTVAARRGRLSKRLRLAAAEVVYLNGIWSSERSVG</sequence>
<organism evidence="2 3">
    <name type="scientific">Nocardioides bizhenqiangii</name>
    <dbReference type="NCBI Taxonomy" id="3095076"/>
    <lineage>
        <taxon>Bacteria</taxon>
        <taxon>Bacillati</taxon>
        <taxon>Actinomycetota</taxon>
        <taxon>Actinomycetes</taxon>
        <taxon>Propionibacteriales</taxon>
        <taxon>Nocardioidaceae</taxon>
        <taxon>Nocardioides</taxon>
    </lineage>
</organism>
<dbReference type="InterPro" id="IPR021139">
    <property type="entry name" value="NYN"/>
</dbReference>
<proteinExistence type="predicted"/>
<dbReference type="Gene3D" id="3.40.50.1010">
    <property type="entry name" value="5'-nuclease"/>
    <property type="match status" value="1"/>
</dbReference>
<evidence type="ECO:0000313" key="2">
    <source>
        <dbReference type="EMBL" id="WQQ27290.1"/>
    </source>
</evidence>
<reference evidence="3" key="1">
    <citation type="submission" date="2023-12" db="EMBL/GenBank/DDBJ databases">
        <title>Novel species in genus Nocardioides.</title>
        <authorList>
            <person name="Zhou H."/>
        </authorList>
    </citation>
    <scope>NUCLEOTIDE SEQUENCE [LARGE SCALE GENOMIC DNA]</scope>
    <source>
        <strain evidence="3">HM61</strain>
    </source>
</reference>
<dbReference type="Pfam" id="PF01936">
    <property type="entry name" value="NYN"/>
    <property type="match status" value="1"/>
</dbReference>
<keyword evidence="3" id="KW-1185">Reference proteome</keyword>
<protein>
    <submittedName>
        <fullName evidence="2">NYN domain-containing protein</fullName>
    </submittedName>
</protein>
<name>A0ABZ0ZSP1_9ACTN</name>
<evidence type="ECO:0000259" key="1">
    <source>
        <dbReference type="Pfam" id="PF01936"/>
    </source>
</evidence>
<dbReference type="EMBL" id="CP141059">
    <property type="protein sequence ID" value="WQQ27290.1"/>
    <property type="molecule type" value="Genomic_DNA"/>
</dbReference>
<gene>
    <name evidence="2" type="ORF">SHK19_03465</name>
</gene>
<dbReference type="RefSeq" id="WP_322937869.1">
    <property type="nucleotide sequence ID" value="NZ_CP141059.1"/>
</dbReference>
<dbReference type="Proteomes" id="UP001327225">
    <property type="component" value="Chromosome"/>
</dbReference>
<evidence type="ECO:0000313" key="3">
    <source>
        <dbReference type="Proteomes" id="UP001327225"/>
    </source>
</evidence>
<accession>A0ABZ0ZSP1</accession>
<feature type="domain" description="NYN" evidence="1">
    <location>
        <begin position="75"/>
        <end position="145"/>
    </location>
</feature>